<evidence type="ECO:0008006" key="3">
    <source>
        <dbReference type="Google" id="ProtNLM"/>
    </source>
</evidence>
<dbReference type="Proteomes" id="UP000507470">
    <property type="component" value="Unassembled WGS sequence"/>
</dbReference>
<dbReference type="InterPro" id="IPR036465">
    <property type="entry name" value="vWFA_dom_sf"/>
</dbReference>
<accession>A0A6J8BZ84</accession>
<evidence type="ECO:0000313" key="2">
    <source>
        <dbReference type="Proteomes" id="UP000507470"/>
    </source>
</evidence>
<keyword evidence="2" id="KW-1185">Reference proteome</keyword>
<evidence type="ECO:0000313" key="1">
    <source>
        <dbReference type="EMBL" id="CAC5388089.1"/>
    </source>
</evidence>
<dbReference type="Gene3D" id="3.40.50.410">
    <property type="entry name" value="von Willebrand factor, type A domain"/>
    <property type="match status" value="1"/>
</dbReference>
<protein>
    <recommendedName>
        <fullName evidence="3">VWFA domain-containing protein</fullName>
    </recommendedName>
</protein>
<organism evidence="1 2">
    <name type="scientific">Mytilus coruscus</name>
    <name type="common">Sea mussel</name>
    <dbReference type="NCBI Taxonomy" id="42192"/>
    <lineage>
        <taxon>Eukaryota</taxon>
        <taxon>Metazoa</taxon>
        <taxon>Spiralia</taxon>
        <taxon>Lophotrochozoa</taxon>
        <taxon>Mollusca</taxon>
        <taxon>Bivalvia</taxon>
        <taxon>Autobranchia</taxon>
        <taxon>Pteriomorphia</taxon>
        <taxon>Mytilida</taxon>
        <taxon>Mytiloidea</taxon>
        <taxon>Mytilidae</taxon>
        <taxon>Mytilinae</taxon>
        <taxon>Mytilus</taxon>
    </lineage>
</organism>
<dbReference type="OrthoDB" id="10021899at2759"/>
<name>A0A6J8BZ84_MYTCO</name>
<reference evidence="1 2" key="1">
    <citation type="submission" date="2020-06" db="EMBL/GenBank/DDBJ databases">
        <authorList>
            <person name="Li R."/>
            <person name="Bekaert M."/>
        </authorList>
    </citation>
    <scope>NUCLEOTIDE SEQUENCE [LARGE SCALE GENOMIC DNA]</scope>
    <source>
        <strain evidence="2">wild</strain>
    </source>
</reference>
<dbReference type="SUPFAM" id="SSF53300">
    <property type="entry name" value="vWA-like"/>
    <property type="match status" value="1"/>
</dbReference>
<sequence length="234" mass="24995">MITDQCKDVVRIGGSTSIGAGLRLCCQTLSMLSDVKGSKIYLATDGNENRDPMIADVLPGSLEKGIIVDTLAIGNAADDKLANVSQTTGGSSFFYSTSTQNSTALIDALTEPFVDSPKDPIIRINSLSIHQKQNENFETTFLAHLAQRANISDVAGTISILSKAANVDGRVLKTEVLTTESKIEYSSTVHFPLFVSINKGTAPVAKTVVTAYIENENGQTSSLVLKDNEIGMDY</sequence>
<gene>
    <name evidence="1" type="ORF">MCOR_23373</name>
</gene>
<dbReference type="AlphaFoldDB" id="A0A6J8BZ84"/>
<proteinExistence type="predicted"/>
<dbReference type="EMBL" id="CACVKT020004134">
    <property type="protein sequence ID" value="CAC5388089.1"/>
    <property type="molecule type" value="Genomic_DNA"/>
</dbReference>